<organism evidence="1 2">
    <name type="scientific">Dryococelus australis</name>
    <dbReference type="NCBI Taxonomy" id="614101"/>
    <lineage>
        <taxon>Eukaryota</taxon>
        <taxon>Metazoa</taxon>
        <taxon>Ecdysozoa</taxon>
        <taxon>Arthropoda</taxon>
        <taxon>Hexapoda</taxon>
        <taxon>Insecta</taxon>
        <taxon>Pterygota</taxon>
        <taxon>Neoptera</taxon>
        <taxon>Polyneoptera</taxon>
        <taxon>Phasmatodea</taxon>
        <taxon>Verophasmatodea</taxon>
        <taxon>Anareolatae</taxon>
        <taxon>Phasmatidae</taxon>
        <taxon>Eurycanthinae</taxon>
        <taxon>Dryococelus</taxon>
    </lineage>
</organism>
<accession>A0ABQ9G6F2</accession>
<dbReference type="EMBL" id="JARBHB010000015">
    <property type="protein sequence ID" value="KAJ8868035.1"/>
    <property type="molecule type" value="Genomic_DNA"/>
</dbReference>
<reference evidence="1 2" key="1">
    <citation type="submission" date="2023-02" db="EMBL/GenBank/DDBJ databases">
        <title>LHISI_Scaffold_Assembly.</title>
        <authorList>
            <person name="Stuart O.P."/>
            <person name="Cleave R."/>
            <person name="Magrath M.J.L."/>
            <person name="Mikheyev A.S."/>
        </authorList>
    </citation>
    <scope>NUCLEOTIDE SEQUENCE [LARGE SCALE GENOMIC DNA]</scope>
    <source>
        <strain evidence="1">Daus_M_001</strain>
        <tissue evidence="1">Leg muscle</tissue>
    </source>
</reference>
<protein>
    <submittedName>
        <fullName evidence="1">Uncharacterized protein</fullName>
    </submittedName>
</protein>
<dbReference type="Proteomes" id="UP001159363">
    <property type="component" value="Chromosome 14"/>
</dbReference>
<comment type="caution">
    <text evidence="1">The sequence shown here is derived from an EMBL/GenBank/DDBJ whole genome shotgun (WGS) entry which is preliminary data.</text>
</comment>
<proteinExistence type="predicted"/>
<evidence type="ECO:0000313" key="1">
    <source>
        <dbReference type="EMBL" id="KAJ8868035.1"/>
    </source>
</evidence>
<name>A0ABQ9G6F2_9NEOP</name>
<evidence type="ECO:0000313" key="2">
    <source>
        <dbReference type="Proteomes" id="UP001159363"/>
    </source>
</evidence>
<gene>
    <name evidence="1" type="ORF">PR048_031844</name>
</gene>
<sequence length="158" mass="18162">MRVQNESSGSTQRLRICAGKTKLSILNNKTSDPTESLRIGTKMNTKIIGWCRRMMRNGSSLRRLTSLVLCLPSATCLDDGSKLRRKLILEWSKKVWNLRPGVMLRKRGMIKELNADLVVIPGRMTSQLQVLDVAVNKTFKDKLHQQYTEWLPREVLCY</sequence>
<keyword evidence="2" id="KW-1185">Reference proteome</keyword>